<name>A0ABU7B217_9TELE</name>
<sequence length="111" mass="11961">MKERAIKRSVTSGLPVQTPAPSFVVSLGTSPALPADGGQRARWRRLYGSLTDSGSAVCINGWMSDFNVKSSDLIKHYTSAGHLPCSILQSIDSGGLNTFACHIFRFLFNGE</sequence>
<gene>
    <name evidence="1" type="ORF">ATANTOWER_015768</name>
</gene>
<comment type="caution">
    <text evidence="1">The sequence shown here is derived from an EMBL/GenBank/DDBJ whole genome shotgun (WGS) entry which is preliminary data.</text>
</comment>
<dbReference type="Proteomes" id="UP001345963">
    <property type="component" value="Unassembled WGS sequence"/>
</dbReference>
<reference evidence="1 2" key="1">
    <citation type="submission" date="2021-07" db="EMBL/GenBank/DDBJ databases">
        <authorList>
            <person name="Palmer J.M."/>
        </authorList>
    </citation>
    <scope>NUCLEOTIDE SEQUENCE [LARGE SCALE GENOMIC DNA]</scope>
    <source>
        <strain evidence="1 2">AT_MEX2019</strain>
        <tissue evidence="1">Muscle</tissue>
    </source>
</reference>
<organism evidence="1 2">
    <name type="scientific">Ataeniobius toweri</name>
    <dbReference type="NCBI Taxonomy" id="208326"/>
    <lineage>
        <taxon>Eukaryota</taxon>
        <taxon>Metazoa</taxon>
        <taxon>Chordata</taxon>
        <taxon>Craniata</taxon>
        <taxon>Vertebrata</taxon>
        <taxon>Euteleostomi</taxon>
        <taxon>Actinopterygii</taxon>
        <taxon>Neopterygii</taxon>
        <taxon>Teleostei</taxon>
        <taxon>Neoteleostei</taxon>
        <taxon>Acanthomorphata</taxon>
        <taxon>Ovalentaria</taxon>
        <taxon>Atherinomorphae</taxon>
        <taxon>Cyprinodontiformes</taxon>
        <taxon>Goodeidae</taxon>
        <taxon>Ataeniobius</taxon>
    </lineage>
</organism>
<keyword evidence="2" id="KW-1185">Reference proteome</keyword>
<protein>
    <submittedName>
        <fullName evidence="1">Uncharacterized protein</fullName>
    </submittedName>
</protein>
<evidence type="ECO:0000313" key="1">
    <source>
        <dbReference type="EMBL" id="MED6244552.1"/>
    </source>
</evidence>
<dbReference type="EMBL" id="JAHUTI010039665">
    <property type="protein sequence ID" value="MED6244552.1"/>
    <property type="molecule type" value="Genomic_DNA"/>
</dbReference>
<accession>A0ABU7B217</accession>
<proteinExistence type="predicted"/>
<evidence type="ECO:0000313" key="2">
    <source>
        <dbReference type="Proteomes" id="UP001345963"/>
    </source>
</evidence>